<keyword evidence="6" id="KW-1185">Reference proteome</keyword>
<dbReference type="InterPro" id="IPR028082">
    <property type="entry name" value="Peripla_BP_I"/>
</dbReference>
<feature type="signal peptide" evidence="3">
    <location>
        <begin position="1"/>
        <end position="24"/>
    </location>
</feature>
<dbReference type="PANTHER" id="PTHR30483">
    <property type="entry name" value="LEUCINE-SPECIFIC-BINDING PROTEIN"/>
    <property type="match status" value="1"/>
</dbReference>
<evidence type="ECO:0000256" key="1">
    <source>
        <dbReference type="ARBA" id="ARBA00010062"/>
    </source>
</evidence>
<evidence type="ECO:0000313" key="6">
    <source>
        <dbReference type="Proteomes" id="UP000481037"/>
    </source>
</evidence>
<name>A0A6L5QMV3_9BURK</name>
<dbReference type="EMBL" id="WKJM01000019">
    <property type="protein sequence ID" value="MRX10301.1"/>
    <property type="molecule type" value="Genomic_DNA"/>
</dbReference>
<feature type="domain" description="Leucine-binding protein" evidence="4">
    <location>
        <begin position="32"/>
        <end position="368"/>
    </location>
</feature>
<feature type="chain" id="PRO_5027016475" evidence="3">
    <location>
        <begin position="25"/>
        <end position="404"/>
    </location>
</feature>
<reference evidence="5 6" key="1">
    <citation type="submission" date="2019-11" db="EMBL/GenBank/DDBJ databases">
        <title>Novel species isolated from a subtropical stream in China.</title>
        <authorList>
            <person name="Lu H."/>
        </authorList>
    </citation>
    <scope>NUCLEOTIDE SEQUENCE [LARGE SCALE GENOMIC DNA]</scope>
    <source>
        <strain evidence="5 6">FT25W</strain>
    </source>
</reference>
<evidence type="ECO:0000259" key="4">
    <source>
        <dbReference type="Pfam" id="PF13458"/>
    </source>
</evidence>
<comment type="similarity">
    <text evidence="1">Belongs to the leucine-binding protein family.</text>
</comment>
<dbReference type="Pfam" id="PF13458">
    <property type="entry name" value="Peripla_BP_6"/>
    <property type="match status" value="1"/>
</dbReference>
<dbReference type="PANTHER" id="PTHR30483:SF6">
    <property type="entry name" value="PERIPLASMIC BINDING PROTEIN OF ABC TRANSPORTER FOR NATURAL AMINO ACIDS"/>
    <property type="match status" value="1"/>
</dbReference>
<proteinExistence type="inferred from homology"/>
<dbReference type="AlphaFoldDB" id="A0A6L5QMV3"/>
<evidence type="ECO:0000313" key="5">
    <source>
        <dbReference type="EMBL" id="MRX10301.1"/>
    </source>
</evidence>
<dbReference type="InterPro" id="IPR051010">
    <property type="entry name" value="BCAA_transport"/>
</dbReference>
<sequence length="404" mass="43544">MQPLRPFAGAVCLALATLAASAHAQSQAQAAPIRIGLPVPLTGPYGAEAKDQVGNAELAVKEFNDAGGLNGRKAELLVRDDKLNPGEAATRALELIEKDHVNFIVGSLSAATQLAVNNVTRQRKVLYISISQSDAINEAADFSRYTFHESLNPHMTTQAVGKYAFTKGARIAFLTADYAYGQEMTRGFTRVANEVGATVVGEIKHPLGATDYSTFLPRLMAMKPDILVFNNFGRDNQISIKQAGDFGLKKSIRFVTPILTYTSRIAAGPGVYQGVVGGSSYYWQIQDSLPSAKALNERYKQTNNGALPSDYGSMAYSAVKSLLTAVKQANTSDTEKVVDQLAKLQYDTYKGPQFYRACDHQSVQSVLVIASKPAPKDANDLFTVLRVAPASTDALRSCAELGHK</sequence>
<organism evidence="5 6">
    <name type="scientific">Duganella alba</name>
    <dbReference type="NCBI Taxonomy" id="2666081"/>
    <lineage>
        <taxon>Bacteria</taxon>
        <taxon>Pseudomonadati</taxon>
        <taxon>Pseudomonadota</taxon>
        <taxon>Betaproteobacteria</taxon>
        <taxon>Burkholderiales</taxon>
        <taxon>Oxalobacteraceae</taxon>
        <taxon>Telluria group</taxon>
        <taxon>Duganella</taxon>
    </lineage>
</organism>
<accession>A0A6L5QMV3</accession>
<gene>
    <name evidence="5" type="ORF">GJ697_20930</name>
</gene>
<comment type="caution">
    <text evidence="5">The sequence shown here is derived from an EMBL/GenBank/DDBJ whole genome shotgun (WGS) entry which is preliminary data.</text>
</comment>
<evidence type="ECO:0000256" key="3">
    <source>
        <dbReference type="SAM" id="SignalP"/>
    </source>
</evidence>
<protein>
    <submittedName>
        <fullName evidence="5">ABC transporter substrate-binding protein</fullName>
    </submittedName>
</protein>
<dbReference type="Proteomes" id="UP000481037">
    <property type="component" value="Unassembled WGS sequence"/>
</dbReference>
<evidence type="ECO:0000256" key="2">
    <source>
        <dbReference type="ARBA" id="ARBA00022729"/>
    </source>
</evidence>
<dbReference type="Gene3D" id="3.40.50.2300">
    <property type="match status" value="2"/>
</dbReference>
<keyword evidence="2 3" id="KW-0732">Signal</keyword>
<dbReference type="SUPFAM" id="SSF53822">
    <property type="entry name" value="Periplasmic binding protein-like I"/>
    <property type="match status" value="1"/>
</dbReference>
<dbReference type="RefSeq" id="WP_154367934.1">
    <property type="nucleotide sequence ID" value="NZ_WKJM01000019.1"/>
</dbReference>
<dbReference type="InterPro" id="IPR028081">
    <property type="entry name" value="Leu-bd"/>
</dbReference>